<dbReference type="Proteomes" id="UP001230207">
    <property type="component" value="Unassembled WGS sequence"/>
</dbReference>
<protein>
    <submittedName>
        <fullName evidence="1">Uncharacterized protein</fullName>
    </submittedName>
</protein>
<dbReference type="RefSeq" id="WP_307237396.1">
    <property type="nucleotide sequence ID" value="NZ_JAUSVF010000007.1"/>
</dbReference>
<dbReference type="EMBL" id="JAUSVF010000007">
    <property type="protein sequence ID" value="MDQ0324059.1"/>
    <property type="molecule type" value="Genomic_DNA"/>
</dbReference>
<sequence length="110" mass="12119">MATDWYATLNEQHEMLRSKAEEVAMLLSKPGLAIMTASLLYDDVEKLAQKFDTIAARLGEDLDADDPLVQAAEGLGDFWARLSAATVNRLREMQGLAPIEMPNGDHDEGK</sequence>
<comment type="caution">
    <text evidence="1">The sequence shown here is derived from an EMBL/GenBank/DDBJ whole genome shotgun (WGS) entry which is preliminary data.</text>
</comment>
<name>A0ABU0C0L8_9HYPH</name>
<organism evidence="1 2">
    <name type="scientific">Pararhizobium capsulatum DSM 1112</name>
    <dbReference type="NCBI Taxonomy" id="1121113"/>
    <lineage>
        <taxon>Bacteria</taxon>
        <taxon>Pseudomonadati</taxon>
        <taxon>Pseudomonadota</taxon>
        <taxon>Alphaproteobacteria</taxon>
        <taxon>Hyphomicrobiales</taxon>
        <taxon>Rhizobiaceae</taxon>
        <taxon>Rhizobium/Agrobacterium group</taxon>
        <taxon>Pararhizobium</taxon>
    </lineage>
</organism>
<reference evidence="1 2" key="1">
    <citation type="submission" date="2023-07" db="EMBL/GenBank/DDBJ databases">
        <title>Genomic Encyclopedia of Type Strains, Phase IV (KMG-IV): sequencing the most valuable type-strain genomes for metagenomic binning, comparative biology and taxonomic classification.</title>
        <authorList>
            <person name="Goeker M."/>
        </authorList>
    </citation>
    <scope>NUCLEOTIDE SEQUENCE [LARGE SCALE GENOMIC DNA]</scope>
    <source>
        <strain evidence="1 2">DSM 1112</strain>
    </source>
</reference>
<evidence type="ECO:0000313" key="2">
    <source>
        <dbReference type="Proteomes" id="UP001230207"/>
    </source>
</evidence>
<accession>A0ABU0C0L8</accession>
<keyword evidence="2" id="KW-1185">Reference proteome</keyword>
<proteinExistence type="predicted"/>
<gene>
    <name evidence="1" type="ORF">QO002_006266</name>
</gene>
<evidence type="ECO:0000313" key="1">
    <source>
        <dbReference type="EMBL" id="MDQ0324059.1"/>
    </source>
</evidence>